<evidence type="ECO:0000256" key="6">
    <source>
        <dbReference type="ARBA" id="ARBA00023242"/>
    </source>
</evidence>
<feature type="region of interest" description="Disordered" evidence="7">
    <location>
        <begin position="185"/>
        <end position="218"/>
    </location>
</feature>
<dbReference type="OrthoDB" id="2143914at2759"/>
<evidence type="ECO:0000256" key="7">
    <source>
        <dbReference type="SAM" id="MobiDB-lite"/>
    </source>
</evidence>
<dbReference type="CDD" id="cd00167">
    <property type="entry name" value="SANT"/>
    <property type="match status" value="2"/>
</dbReference>
<evidence type="ECO:0000256" key="1">
    <source>
        <dbReference type="ARBA" id="ARBA00004123"/>
    </source>
</evidence>
<dbReference type="Pfam" id="PF00249">
    <property type="entry name" value="Myb_DNA-binding"/>
    <property type="match status" value="2"/>
</dbReference>
<dbReference type="InterPro" id="IPR009057">
    <property type="entry name" value="Homeodomain-like_sf"/>
</dbReference>
<feature type="domain" description="HTH myb-type" evidence="9">
    <location>
        <begin position="11"/>
        <end position="63"/>
    </location>
</feature>
<reference evidence="10 11" key="1">
    <citation type="journal article" date="2019" name="Plant Biotechnol. J.">
        <title>The red bayberry genome and genetic basis of sex determination.</title>
        <authorList>
            <person name="Jia H.M."/>
            <person name="Jia H.J."/>
            <person name="Cai Q.L."/>
            <person name="Wang Y."/>
            <person name="Zhao H.B."/>
            <person name="Yang W.F."/>
            <person name="Wang G.Y."/>
            <person name="Li Y.H."/>
            <person name="Zhan D.L."/>
            <person name="Shen Y.T."/>
            <person name="Niu Q.F."/>
            <person name="Chang L."/>
            <person name="Qiu J."/>
            <person name="Zhao L."/>
            <person name="Xie H.B."/>
            <person name="Fu W.Y."/>
            <person name="Jin J."/>
            <person name="Li X.W."/>
            <person name="Jiao Y."/>
            <person name="Zhou C.C."/>
            <person name="Tu T."/>
            <person name="Chai C.Y."/>
            <person name="Gao J.L."/>
            <person name="Fan L.J."/>
            <person name="van de Weg E."/>
            <person name="Wang J.Y."/>
            <person name="Gao Z.S."/>
        </authorList>
    </citation>
    <scope>NUCLEOTIDE SEQUENCE [LARGE SCALE GENOMIC DNA]</scope>
    <source>
        <tissue evidence="10">Leaves</tissue>
    </source>
</reference>
<dbReference type="Gene3D" id="1.10.10.60">
    <property type="entry name" value="Homeodomain-like"/>
    <property type="match status" value="2"/>
</dbReference>
<feature type="compositionally biased region" description="Low complexity" evidence="7">
    <location>
        <begin position="205"/>
        <end position="218"/>
    </location>
</feature>
<feature type="domain" description="HTH myb-type" evidence="9">
    <location>
        <begin position="64"/>
        <end position="118"/>
    </location>
</feature>
<organism evidence="10 11">
    <name type="scientific">Morella rubra</name>
    <name type="common">Chinese bayberry</name>
    <dbReference type="NCBI Taxonomy" id="262757"/>
    <lineage>
        <taxon>Eukaryota</taxon>
        <taxon>Viridiplantae</taxon>
        <taxon>Streptophyta</taxon>
        <taxon>Embryophyta</taxon>
        <taxon>Tracheophyta</taxon>
        <taxon>Spermatophyta</taxon>
        <taxon>Magnoliopsida</taxon>
        <taxon>eudicotyledons</taxon>
        <taxon>Gunneridae</taxon>
        <taxon>Pentapetalae</taxon>
        <taxon>rosids</taxon>
        <taxon>fabids</taxon>
        <taxon>Fagales</taxon>
        <taxon>Myricaceae</taxon>
        <taxon>Morella</taxon>
    </lineage>
</organism>
<name>A0A6A1VVG8_9ROSI</name>
<dbReference type="PANTHER" id="PTHR10641:SF1103">
    <property type="entry name" value="TRANSCRIPTION FACTOR MYB72"/>
    <property type="match status" value="1"/>
</dbReference>
<dbReference type="PROSITE" id="PS50090">
    <property type="entry name" value="MYB_LIKE"/>
    <property type="match status" value="2"/>
</dbReference>
<dbReference type="InterPro" id="IPR017930">
    <property type="entry name" value="Myb_dom"/>
</dbReference>
<dbReference type="AlphaFoldDB" id="A0A6A1VVG8"/>
<proteinExistence type="predicted"/>
<comment type="caution">
    <text evidence="10">The sequence shown here is derived from an EMBL/GenBank/DDBJ whole genome shotgun (WGS) entry which is preliminary data.</text>
</comment>
<evidence type="ECO:0000259" key="9">
    <source>
        <dbReference type="PROSITE" id="PS51294"/>
    </source>
</evidence>
<comment type="subcellular location">
    <subcellularLocation>
        <location evidence="1">Nucleus</location>
    </subcellularLocation>
</comment>
<keyword evidence="11" id="KW-1185">Reference proteome</keyword>
<keyword evidence="5" id="KW-0804">Transcription</keyword>
<protein>
    <submittedName>
        <fullName evidence="10">Myb-related protein Zm1</fullName>
    </submittedName>
</protein>
<evidence type="ECO:0000256" key="3">
    <source>
        <dbReference type="ARBA" id="ARBA00023015"/>
    </source>
</evidence>
<dbReference type="EMBL" id="RXIC02000022">
    <property type="protein sequence ID" value="KAB1216919.1"/>
    <property type="molecule type" value="Genomic_DNA"/>
</dbReference>
<evidence type="ECO:0000313" key="10">
    <source>
        <dbReference type="EMBL" id="KAB1216919.1"/>
    </source>
</evidence>
<sequence>MGKGRAPCCDKTQVKRGPWSPAEDMRLITFIQKHGHDNWRALPKQAGLLRCGKSCRLRWINYLRPDVKRGNFTEEEERTLIKLHEAFGNKWSKIASHLPGRTDNEIKNVWNTHLKKRLASKEASAQGDELSSITSPSSSSSSSFTSCGNAKQNTGVGIECQSETGPILEEKPHEGCDLTHLDKVEDSKEEATNQLGPAKYPREQTSSSGSSYGSNISNTSPVDHVSWEEVRMDSLFDYGGPYDISNTLEEVNKPDILDKLLEIPLEADVDFWNMLDNLEFTVSNEIQNRETKACQSSTLGEENSKEVEDKKWLRYLENELGLDAMGEENWEILTNDATEPHAPGHL</sequence>
<dbReference type="InterPro" id="IPR015495">
    <property type="entry name" value="Myb_TF_plants"/>
</dbReference>
<evidence type="ECO:0000256" key="5">
    <source>
        <dbReference type="ARBA" id="ARBA00023163"/>
    </source>
</evidence>
<dbReference type="SUPFAM" id="SSF46689">
    <property type="entry name" value="Homeodomain-like"/>
    <property type="match status" value="1"/>
</dbReference>
<feature type="region of interest" description="Disordered" evidence="7">
    <location>
        <begin position="120"/>
        <end position="148"/>
    </location>
</feature>
<dbReference type="SMART" id="SM00717">
    <property type="entry name" value="SANT"/>
    <property type="match status" value="2"/>
</dbReference>
<accession>A0A6A1VVG8</accession>
<dbReference type="FunFam" id="1.10.10.60:FF:000015">
    <property type="entry name" value="Transcription factor RAX3"/>
    <property type="match status" value="1"/>
</dbReference>
<dbReference type="PROSITE" id="PS51294">
    <property type="entry name" value="HTH_MYB"/>
    <property type="match status" value="2"/>
</dbReference>
<keyword evidence="2" id="KW-0677">Repeat</keyword>
<feature type="domain" description="Myb-like" evidence="8">
    <location>
        <begin position="64"/>
        <end position="114"/>
    </location>
</feature>
<feature type="compositionally biased region" description="Low complexity" evidence="7">
    <location>
        <begin position="131"/>
        <end position="146"/>
    </location>
</feature>
<evidence type="ECO:0000256" key="2">
    <source>
        <dbReference type="ARBA" id="ARBA00022737"/>
    </source>
</evidence>
<evidence type="ECO:0000256" key="4">
    <source>
        <dbReference type="ARBA" id="ARBA00023125"/>
    </source>
</evidence>
<evidence type="ECO:0000313" key="11">
    <source>
        <dbReference type="Proteomes" id="UP000516437"/>
    </source>
</evidence>
<gene>
    <name evidence="10" type="ORF">CJ030_MR4G016068</name>
</gene>
<dbReference type="InterPro" id="IPR001005">
    <property type="entry name" value="SANT/Myb"/>
</dbReference>
<dbReference type="GO" id="GO:0003677">
    <property type="term" value="F:DNA binding"/>
    <property type="evidence" value="ECO:0007669"/>
    <property type="project" value="UniProtKB-KW"/>
</dbReference>
<dbReference type="Proteomes" id="UP000516437">
    <property type="component" value="Chromosome 4"/>
</dbReference>
<dbReference type="GO" id="GO:0005634">
    <property type="term" value="C:nucleus"/>
    <property type="evidence" value="ECO:0007669"/>
    <property type="project" value="UniProtKB-SubCell"/>
</dbReference>
<dbReference type="PANTHER" id="PTHR10641">
    <property type="entry name" value="MYB FAMILY TRANSCRIPTION FACTOR"/>
    <property type="match status" value="1"/>
</dbReference>
<keyword evidence="3" id="KW-0805">Transcription regulation</keyword>
<keyword evidence="6" id="KW-0539">Nucleus</keyword>
<evidence type="ECO:0000259" key="8">
    <source>
        <dbReference type="PROSITE" id="PS50090"/>
    </source>
</evidence>
<feature type="domain" description="Myb-like" evidence="8">
    <location>
        <begin position="11"/>
        <end position="63"/>
    </location>
</feature>
<keyword evidence="4" id="KW-0238">DNA-binding</keyword>